<dbReference type="Proteomes" id="UP000186559">
    <property type="component" value="Chromosome"/>
</dbReference>
<dbReference type="EMBL" id="CP014796">
    <property type="protein sequence ID" value="APX21319.1"/>
    <property type="molecule type" value="Genomic_DNA"/>
</dbReference>
<dbReference type="AlphaFoldDB" id="A0A1U7CZI1"/>
<accession>A0A1U7CZI1</accession>
<gene>
    <name evidence="1" type="ORF">Ga0080559_TMP523</name>
</gene>
<dbReference type="RefSeq" id="WP_076621999.1">
    <property type="nucleotide sequence ID" value="NZ_BMEW01000002.1"/>
</dbReference>
<name>A0A1U7CZI1_9RHOB</name>
<dbReference type="STRING" id="1229727.Ga0080559_TMP523"/>
<dbReference type="KEGG" id="tpro:Ga0080559_TMP523"/>
<protein>
    <submittedName>
        <fullName evidence="1">Uncharacterized protein</fullName>
    </submittedName>
</protein>
<keyword evidence="2" id="KW-1185">Reference proteome</keyword>
<evidence type="ECO:0000313" key="1">
    <source>
        <dbReference type="EMBL" id="APX21319.1"/>
    </source>
</evidence>
<evidence type="ECO:0000313" key="2">
    <source>
        <dbReference type="Proteomes" id="UP000186559"/>
    </source>
</evidence>
<sequence>MGHTWRSIRGAKVVDGDEAIHLEVTTADGRDRDVEIAPELVTQLVAELLSARSKAIVKSSGPREARDPSRMQDPILAQELRQTDYIDRGRSLIQIILSGGGVIEALIPLGRNHQQEIRG</sequence>
<organism evidence="1 2">
    <name type="scientific">Salipiger profundus</name>
    <dbReference type="NCBI Taxonomy" id="1229727"/>
    <lineage>
        <taxon>Bacteria</taxon>
        <taxon>Pseudomonadati</taxon>
        <taxon>Pseudomonadota</taxon>
        <taxon>Alphaproteobacteria</taxon>
        <taxon>Rhodobacterales</taxon>
        <taxon>Roseobacteraceae</taxon>
        <taxon>Salipiger</taxon>
    </lineage>
</organism>
<reference evidence="1 2" key="1">
    <citation type="submission" date="2016-03" db="EMBL/GenBank/DDBJ databases">
        <title>Deep-sea bacteria in the southern Pacific.</title>
        <authorList>
            <person name="Tang K."/>
        </authorList>
    </citation>
    <scope>NUCLEOTIDE SEQUENCE [LARGE SCALE GENOMIC DNA]</scope>
    <source>
        <strain evidence="1 2">JLT2016</strain>
    </source>
</reference>
<proteinExistence type="predicted"/>